<dbReference type="SMART" id="SM01111">
    <property type="entry name" value="CVNH"/>
    <property type="match status" value="1"/>
</dbReference>
<dbReference type="Pfam" id="PF08881">
    <property type="entry name" value="CVNH"/>
    <property type="match status" value="1"/>
</dbReference>
<feature type="domain" description="Cyanovirin-N" evidence="1">
    <location>
        <begin position="2"/>
        <end position="106"/>
    </location>
</feature>
<dbReference type="PANTHER" id="PTHR42076:SF1">
    <property type="entry name" value="CYANOVIRIN-N DOMAIN-CONTAINING PROTEIN"/>
    <property type="match status" value="1"/>
</dbReference>
<proteinExistence type="predicted"/>
<comment type="caution">
    <text evidence="2">The sequence shown here is derived from an EMBL/GenBank/DDBJ whole genome shotgun (WGS) entry which is preliminary data.</text>
</comment>
<dbReference type="SUPFAM" id="SSF51322">
    <property type="entry name" value="Cyanovirin-N"/>
    <property type="match status" value="1"/>
</dbReference>
<keyword evidence="3" id="KW-1185">Reference proteome</keyword>
<evidence type="ECO:0000259" key="1">
    <source>
        <dbReference type="SMART" id="SM01111"/>
    </source>
</evidence>
<dbReference type="STRING" id="573508.A0A1E3B332"/>
<dbReference type="OrthoDB" id="2441380at2759"/>
<dbReference type="Gene3D" id="2.30.60.10">
    <property type="entry name" value="Cyanovirin-N"/>
    <property type="match status" value="1"/>
</dbReference>
<gene>
    <name evidence="2" type="ORF">SI65_09249</name>
</gene>
<dbReference type="EMBL" id="JXNT01000017">
    <property type="protein sequence ID" value="ODM15308.1"/>
    <property type="molecule type" value="Genomic_DNA"/>
</dbReference>
<dbReference type="AlphaFoldDB" id="A0A1E3B332"/>
<dbReference type="InterPro" id="IPR036673">
    <property type="entry name" value="Cyanovirin-N_sf"/>
</dbReference>
<sequence>MSFHLTAEDIVIEDNHILKAQLRNEDDELVESTLDLNEHLGNNDGAFEWDGKNFSESAQDVKFSIEGDGEVPVLRASLHRVEEDEWVDADINLSERVVNDNGQFVYQ</sequence>
<dbReference type="PANTHER" id="PTHR42076">
    <property type="entry name" value="CYANOVIRIN-N HOMOLOG"/>
    <property type="match status" value="1"/>
</dbReference>
<evidence type="ECO:0000313" key="2">
    <source>
        <dbReference type="EMBL" id="ODM15308.1"/>
    </source>
</evidence>
<accession>A0A1E3B332</accession>
<name>A0A1E3B332_ASPCR</name>
<reference evidence="2 3" key="1">
    <citation type="journal article" date="2016" name="BMC Genomics">
        <title>Comparative genomic and transcriptomic analyses of the Fuzhuan brick tea-fermentation fungus Aspergillus cristatus.</title>
        <authorList>
            <person name="Ge Y."/>
            <person name="Wang Y."/>
            <person name="Liu Y."/>
            <person name="Tan Y."/>
            <person name="Ren X."/>
            <person name="Zhang X."/>
            <person name="Hyde K.D."/>
            <person name="Liu Y."/>
            <person name="Liu Z."/>
        </authorList>
    </citation>
    <scope>NUCLEOTIDE SEQUENCE [LARGE SCALE GENOMIC DNA]</scope>
    <source>
        <strain evidence="2 3">GZAAS20.1005</strain>
    </source>
</reference>
<dbReference type="Proteomes" id="UP000094569">
    <property type="component" value="Unassembled WGS sequence"/>
</dbReference>
<dbReference type="VEuPathDB" id="FungiDB:SI65_09249"/>
<dbReference type="InterPro" id="IPR011058">
    <property type="entry name" value="Cyanovirin-N"/>
</dbReference>
<protein>
    <submittedName>
        <fullName evidence="2">Cyanovirin-N</fullName>
    </submittedName>
</protein>
<evidence type="ECO:0000313" key="3">
    <source>
        <dbReference type="Proteomes" id="UP000094569"/>
    </source>
</evidence>
<organism evidence="2 3">
    <name type="scientific">Aspergillus cristatus</name>
    <name type="common">Chinese Fuzhuan brick tea-fermentation fungus</name>
    <name type="synonym">Eurotium cristatum</name>
    <dbReference type="NCBI Taxonomy" id="573508"/>
    <lineage>
        <taxon>Eukaryota</taxon>
        <taxon>Fungi</taxon>
        <taxon>Dikarya</taxon>
        <taxon>Ascomycota</taxon>
        <taxon>Pezizomycotina</taxon>
        <taxon>Eurotiomycetes</taxon>
        <taxon>Eurotiomycetidae</taxon>
        <taxon>Eurotiales</taxon>
        <taxon>Aspergillaceae</taxon>
        <taxon>Aspergillus</taxon>
        <taxon>Aspergillus subgen. Aspergillus</taxon>
    </lineage>
</organism>